<name>A0ABV5P0J0_9ACTN</name>
<evidence type="ECO:0000313" key="4">
    <source>
        <dbReference type="Proteomes" id="UP001589568"/>
    </source>
</evidence>
<dbReference type="Proteomes" id="UP001589568">
    <property type="component" value="Unassembled WGS sequence"/>
</dbReference>
<dbReference type="RefSeq" id="WP_345404575.1">
    <property type="nucleotide sequence ID" value="NZ_BAAAXS010000001.1"/>
</dbReference>
<accession>A0ABV5P0J0</accession>
<organism evidence="3 4">
    <name type="scientific">Nonomuraea salmonea</name>
    <dbReference type="NCBI Taxonomy" id="46181"/>
    <lineage>
        <taxon>Bacteria</taxon>
        <taxon>Bacillati</taxon>
        <taxon>Actinomycetota</taxon>
        <taxon>Actinomycetes</taxon>
        <taxon>Streptosporangiales</taxon>
        <taxon>Streptosporangiaceae</taxon>
        <taxon>Nonomuraea</taxon>
    </lineage>
</organism>
<evidence type="ECO:0000256" key="1">
    <source>
        <dbReference type="ARBA" id="ARBA00023125"/>
    </source>
</evidence>
<evidence type="ECO:0000259" key="2">
    <source>
        <dbReference type="Pfam" id="PF07282"/>
    </source>
</evidence>
<dbReference type="InterPro" id="IPR010095">
    <property type="entry name" value="Cas12f1-like_TNB"/>
</dbReference>
<comment type="caution">
    <text evidence="3">The sequence shown here is derived from an EMBL/GenBank/DDBJ whole genome shotgun (WGS) entry which is preliminary data.</text>
</comment>
<keyword evidence="1" id="KW-0238">DNA-binding</keyword>
<proteinExistence type="predicted"/>
<feature type="domain" description="Cas12f1-like TNB" evidence="2">
    <location>
        <begin position="2"/>
        <end position="40"/>
    </location>
</feature>
<evidence type="ECO:0000313" key="3">
    <source>
        <dbReference type="EMBL" id="MFB9476075.1"/>
    </source>
</evidence>
<reference evidence="3 4" key="1">
    <citation type="submission" date="2024-09" db="EMBL/GenBank/DDBJ databases">
        <authorList>
            <person name="Sun Q."/>
            <person name="Mori K."/>
        </authorList>
    </citation>
    <scope>NUCLEOTIDE SEQUENCE [LARGE SCALE GENOMIC DNA]</scope>
    <source>
        <strain evidence="3 4">JCM 3324</strain>
    </source>
</reference>
<gene>
    <name evidence="3" type="ORF">ACFFR3_41830</name>
</gene>
<protein>
    <submittedName>
        <fullName evidence="3">Zinc ribbon domain-containing protein</fullName>
    </submittedName>
</protein>
<dbReference type="EMBL" id="JBHMCF010000046">
    <property type="protein sequence ID" value="MFB9476075.1"/>
    <property type="molecule type" value="Genomic_DNA"/>
</dbReference>
<dbReference type="Pfam" id="PF07282">
    <property type="entry name" value="Cas12f1-like_TNB"/>
    <property type="match status" value="1"/>
</dbReference>
<sequence>MSKLCGKCGVVNSSLTLAERVWPCTCGTVHDQDVNAARNLLAAMTLKQQAA</sequence>
<keyword evidence="4" id="KW-1185">Reference proteome</keyword>